<dbReference type="GO" id="GO:0004084">
    <property type="term" value="F:branched-chain-amino-acid transaminase activity"/>
    <property type="evidence" value="ECO:0007669"/>
    <property type="project" value="UniProtKB-EC"/>
</dbReference>
<accession>A0A7Y0E151</accession>
<dbReference type="InterPro" id="IPR043131">
    <property type="entry name" value="BCAT-like_N"/>
</dbReference>
<evidence type="ECO:0000256" key="7">
    <source>
        <dbReference type="ARBA" id="ARBA00013053"/>
    </source>
</evidence>
<keyword evidence="10" id="KW-0028">Amino-acid biosynthesis</keyword>
<dbReference type="Gene3D" id="3.20.10.10">
    <property type="entry name" value="D-amino Acid Aminotransferase, subunit A, domain 2"/>
    <property type="match status" value="1"/>
</dbReference>
<dbReference type="PANTHER" id="PTHR42743">
    <property type="entry name" value="AMINO-ACID AMINOTRANSFERASE"/>
    <property type="match status" value="1"/>
</dbReference>
<comment type="cofactor">
    <cofactor evidence="1 15">
        <name>pyridoxal 5'-phosphate</name>
        <dbReference type="ChEBI" id="CHEBI:597326"/>
    </cofactor>
</comment>
<comment type="pathway">
    <text evidence="5">Amino-acid biosynthesis; L-leucine biosynthesis; L-leucine from 3-methyl-2-oxobutanoate: step 4/4.</text>
</comment>
<dbReference type="PANTHER" id="PTHR42743:SF11">
    <property type="entry name" value="AMINODEOXYCHORISMATE LYASE"/>
    <property type="match status" value="1"/>
</dbReference>
<dbReference type="SUPFAM" id="SSF56752">
    <property type="entry name" value="D-aminoacid aminotransferase-like PLP-dependent enzymes"/>
    <property type="match status" value="1"/>
</dbReference>
<evidence type="ECO:0000256" key="5">
    <source>
        <dbReference type="ARBA" id="ARBA00005072"/>
    </source>
</evidence>
<comment type="catalytic activity">
    <reaction evidence="11">
        <text>L-valine + 2-oxoglutarate = 3-methyl-2-oxobutanoate + L-glutamate</text>
        <dbReference type="Rhea" id="RHEA:24813"/>
        <dbReference type="ChEBI" id="CHEBI:11851"/>
        <dbReference type="ChEBI" id="CHEBI:16810"/>
        <dbReference type="ChEBI" id="CHEBI:29985"/>
        <dbReference type="ChEBI" id="CHEBI:57762"/>
        <dbReference type="EC" id="2.6.1.42"/>
    </reaction>
</comment>
<evidence type="ECO:0000256" key="3">
    <source>
        <dbReference type="ARBA" id="ARBA00004824"/>
    </source>
</evidence>
<organism evidence="16 17">
    <name type="scientific">Pacificispira spongiicola</name>
    <dbReference type="NCBI Taxonomy" id="2729598"/>
    <lineage>
        <taxon>Bacteria</taxon>
        <taxon>Pseudomonadati</taxon>
        <taxon>Pseudomonadota</taxon>
        <taxon>Alphaproteobacteria</taxon>
        <taxon>Rhodospirillales</taxon>
        <taxon>Rhodospirillaceae</taxon>
        <taxon>Pacificispira</taxon>
    </lineage>
</organism>
<comment type="pathway">
    <text evidence="3">Amino-acid biosynthesis; L-isoleucine biosynthesis; L-isoleucine from 2-oxobutanoate: step 4/4.</text>
</comment>
<dbReference type="InterPro" id="IPR036038">
    <property type="entry name" value="Aminotransferase-like"/>
</dbReference>
<dbReference type="InterPro" id="IPR043132">
    <property type="entry name" value="BCAT-like_C"/>
</dbReference>
<dbReference type="GO" id="GO:0009082">
    <property type="term" value="P:branched-chain amino acid biosynthetic process"/>
    <property type="evidence" value="ECO:0007669"/>
    <property type="project" value="UniProtKB-KW"/>
</dbReference>
<comment type="caution">
    <text evidence="16">The sequence shown here is derived from an EMBL/GenBank/DDBJ whole genome shotgun (WGS) entry which is preliminary data.</text>
</comment>
<protein>
    <recommendedName>
        <fullName evidence="8">Probable branched-chain-amino-acid aminotransferase</fullName>
        <ecNumber evidence="7">2.6.1.42</ecNumber>
    </recommendedName>
</protein>
<evidence type="ECO:0000256" key="2">
    <source>
        <dbReference type="ARBA" id="ARBA00003109"/>
    </source>
</evidence>
<sequence>MTTQERLTYLNGSFVPESRALLSFRDAGFVYGDSVFDTARTFNGKIFKLKEHVDRLFESLDYIRLDIGMDRQEVFDATEELVARNRHLLGPDEDYWVSQRVSRGANAIDGEPPIQDGPTVVIECTPLPLRARATMFRDGIDAVIAPLKRIPPEALSPNAKTNNYLNSKLAQMEVTAIRPGAWALQLDIRGYIAEGIGCNAFFVKDGTVYTPRTDYVLPGISRAVVLDLCRDHNIPAVEMDISYQFAANAQEAFFTSTSLCLCPLRSLNGRNYLGMAGPVAKRLLGLYSDLAGLDIAGQYLAHLRAGAGGTGF</sequence>
<comment type="catalytic activity">
    <reaction evidence="12">
        <text>L-isoleucine + 2-oxoglutarate = (S)-3-methyl-2-oxopentanoate + L-glutamate</text>
        <dbReference type="Rhea" id="RHEA:24801"/>
        <dbReference type="ChEBI" id="CHEBI:16810"/>
        <dbReference type="ChEBI" id="CHEBI:29985"/>
        <dbReference type="ChEBI" id="CHEBI:35146"/>
        <dbReference type="ChEBI" id="CHEBI:58045"/>
        <dbReference type="EC" id="2.6.1.42"/>
    </reaction>
</comment>
<evidence type="ECO:0000256" key="10">
    <source>
        <dbReference type="ARBA" id="ARBA00023304"/>
    </source>
</evidence>
<evidence type="ECO:0000256" key="8">
    <source>
        <dbReference type="ARBA" id="ARBA00014472"/>
    </source>
</evidence>
<dbReference type="Proteomes" id="UP000539372">
    <property type="component" value="Unassembled WGS sequence"/>
</dbReference>
<evidence type="ECO:0000313" key="17">
    <source>
        <dbReference type="Proteomes" id="UP000539372"/>
    </source>
</evidence>
<evidence type="ECO:0000256" key="6">
    <source>
        <dbReference type="ARBA" id="ARBA00009320"/>
    </source>
</evidence>
<evidence type="ECO:0000256" key="9">
    <source>
        <dbReference type="ARBA" id="ARBA00022898"/>
    </source>
</evidence>
<dbReference type="PROSITE" id="PS00770">
    <property type="entry name" value="AA_TRANSFER_CLASS_4"/>
    <property type="match status" value="1"/>
</dbReference>
<dbReference type="InterPro" id="IPR050571">
    <property type="entry name" value="Class-IV_PLP-Dep_Aminotrnsfr"/>
</dbReference>
<dbReference type="EMBL" id="JABBNT010000003">
    <property type="protein sequence ID" value="NMM45228.1"/>
    <property type="molecule type" value="Genomic_DNA"/>
</dbReference>
<evidence type="ECO:0000256" key="15">
    <source>
        <dbReference type="RuleBase" id="RU004516"/>
    </source>
</evidence>
<dbReference type="FunFam" id="3.20.10.10:FF:000002">
    <property type="entry name" value="D-alanine aminotransferase"/>
    <property type="match status" value="1"/>
</dbReference>
<keyword evidence="10" id="KW-0100">Branched-chain amino acid biosynthesis</keyword>
<keyword evidence="17" id="KW-1185">Reference proteome</keyword>
<keyword evidence="9 15" id="KW-0663">Pyridoxal phosphate</keyword>
<evidence type="ECO:0000256" key="11">
    <source>
        <dbReference type="ARBA" id="ARBA00048212"/>
    </source>
</evidence>
<evidence type="ECO:0000256" key="14">
    <source>
        <dbReference type="RuleBase" id="RU004106"/>
    </source>
</evidence>
<evidence type="ECO:0000256" key="12">
    <source>
        <dbReference type="ARBA" id="ARBA00048798"/>
    </source>
</evidence>
<proteinExistence type="inferred from homology"/>
<dbReference type="InterPro" id="IPR001544">
    <property type="entry name" value="Aminotrans_IV"/>
</dbReference>
<name>A0A7Y0E151_9PROT</name>
<comment type="function">
    <text evidence="2">Acts on leucine, isoleucine and valine.</text>
</comment>
<comment type="catalytic activity">
    <reaction evidence="13">
        <text>L-leucine + 2-oxoglutarate = 4-methyl-2-oxopentanoate + L-glutamate</text>
        <dbReference type="Rhea" id="RHEA:18321"/>
        <dbReference type="ChEBI" id="CHEBI:16810"/>
        <dbReference type="ChEBI" id="CHEBI:17865"/>
        <dbReference type="ChEBI" id="CHEBI:29985"/>
        <dbReference type="ChEBI" id="CHEBI:57427"/>
        <dbReference type="EC" id="2.6.1.42"/>
    </reaction>
</comment>
<gene>
    <name evidence="16" type="ORF">HH303_12110</name>
</gene>
<dbReference type="RefSeq" id="WP_169625583.1">
    <property type="nucleotide sequence ID" value="NZ_JABBNT010000003.1"/>
</dbReference>
<evidence type="ECO:0000256" key="1">
    <source>
        <dbReference type="ARBA" id="ARBA00001933"/>
    </source>
</evidence>
<dbReference type="EC" id="2.6.1.42" evidence="7"/>
<dbReference type="Pfam" id="PF01063">
    <property type="entry name" value="Aminotran_4"/>
    <property type="match status" value="1"/>
</dbReference>
<evidence type="ECO:0000256" key="13">
    <source>
        <dbReference type="ARBA" id="ARBA00049229"/>
    </source>
</evidence>
<evidence type="ECO:0000256" key="4">
    <source>
        <dbReference type="ARBA" id="ARBA00004931"/>
    </source>
</evidence>
<comment type="similarity">
    <text evidence="6 14">Belongs to the class-IV pyridoxal-phosphate-dependent aminotransferase family.</text>
</comment>
<dbReference type="Gene3D" id="3.30.470.10">
    <property type="match status" value="1"/>
</dbReference>
<dbReference type="InterPro" id="IPR018300">
    <property type="entry name" value="Aminotrans_IV_CS"/>
</dbReference>
<dbReference type="GO" id="GO:0008652">
    <property type="term" value="P:amino acid biosynthetic process"/>
    <property type="evidence" value="ECO:0007669"/>
    <property type="project" value="UniProtKB-ARBA"/>
</dbReference>
<evidence type="ECO:0000313" key="16">
    <source>
        <dbReference type="EMBL" id="NMM45228.1"/>
    </source>
</evidence>
<reference evidence="16 17" key="1">
    <citation type="submission" date="2020-04" db="EMBL/GenBank/DDBJ databases">
        <title>Rhodospirillaceae bacterium KN72 isolated from deep sea.</title>
        <authorList>
            <person name="Zhang D.-C."/>
        </authorList>
    </citation>
    <scope>NUCLEOTIDE SEQUENCE [LARGE SCALE GENOMIC DNA]</scope>
    <source>
        <strain evidence="16 17">KN72</strain>
    </source>
</reference>
<comment type="pathway">
    <text evidence="4">Amino-acid biosynthesis; L-valine biosynthesis; L-valine from pyruvate: step 4/4.</text>
</comment>
<dbReference type="AlphaFoldDB" id="A0A7Y0E151"/>